<keyword evidence="1" id="KW-0732">Signal</keyword>
<sequence length="71" mass="8242">MITEANAMMFKILLLLGCVHCIWSHARLMEPPSRSSMWRHGYDTPKNYDDDGLYCGGMHVLNLIFHRPYSV</sequence>
<evidence type="ECO:0000313" key="2">
    <source>
        <dbReference type="EMBL" id="KAF8764487.1"/>
    </source>
</evidence>
<proteinExistence type="predicted"/>
<reference evidence="2" key="2">
    <citation type="submission" date="2020-06" db="EMBL/GenBank/DDBJ databases">
        <authorList>
            <person name="Sheffer M."/>
        </authorList>
    </citation>
    <scope>NUCLEOTIDE SEQUENCE</scope>
</reference>
<reference evidence="2" key="1">
    <citation type="journal article" date="2020" name="bioRxiv">
        <title>Chromosome-level reference genome of the European wasp spider Argiope bruennichi: a resource for studies on range expansion and evolutionary adaptation.</title>
        <authorList>
            <person name="Sheffer M.M."/>
            <person name="Hoppe A."/>
            <person name="Krehenwinkel H."/>
            <person name="Uhl G."/>
            <person name="Kuss A.W."/>
            <person name="Jensen L."/>
            <person name="Jensen C."/>
            <person name="Gillespie R.G."/>
            <person name="Hoff K.J."/>
            <person name="Prost S."/>
        </authorList>
    </citation>
    <scope>NUCLEOTIDE SEQUENCE</scope>
</reference>
<protein>
    <submittedName>
        <fullName evidence="2">Uncharacterized protein</fullName>
    </submittedName>
</protein>
<accession>A0A8T0E2S9</accession>
<feature type="chain" id="PRO_5035832379" evidence="1">
    <location>
        <begin position="25"/>
        <end position="71"/>
    </location>
</feature>
<feature type="signal peptide" evidence="1">
    <location>
        <begin position="1"/>
        <end position="24"/>
    </location>
</feature>
<dbReference type="AlphaFoldDB" id="A0A8T0E2S9"/>
<evidence type="ECO:0000256" key="1">
    <source>
        <dbReference type="SAM" id="SignalP"/>
    </source>
</evidence>
<name>A0A8T0E2S9_ARGBR</name>
<organism evidence="2 3">
    <name type="scientific">Argiope bruennichi</name>
    <name type="common">Wasp spider</name>
    <name type="synonym">Aranea bruennichi</name>
    <dbReference type="NCBI Taxonomy" id="94029"/>
    <lineage>
        <taxon>Eukaryota</taxon>
        <taxon>Metazoa</taxon>
        <taxon>Ecdysozoa</taxon>
        <taxon>Arthropoda</taxon>
        <taxon>Chelicerata</taxon>
        <taxon>Arachnida</taxon>
        <taxon>Araneae</taxon>
        <taxon>Araneomorphae</taxon>
        <taxon>Entelegynae</taxon>
        <taxon>Araneoidea</taxon>
        <taxon>Araneidae</taxon>
        <taxon>Argiope</taxon>
    </lineage>
</organism>
<keyword evidence="3" id="KW-1185">Reference proteome</keyword>
<dbReference type="Proteomes" id="UP000807504">
    <property type="component" value="Unassembled WGS sequence"/>
</dbReference>
<dbReference type="EMBL" id="JABXBU010002231">
    <property type="protein sequence ID" value="KAF8764487.1"/>
    <property type="molecule type" value="Genomic_DNA"/>
</dbReference>
<evidence type="ECO:0000313" key="3">
    <source>
        <dbReference type="Proteomes" id="UP000807504"/>
    </source>
</evidence>
<gene>
    <name evidence="2" type="ORF">HNY73_022553</name>
</gene>
<comment type="caution">
    <text evidence="2">The sequence shown here is derived from an EMBL/GenBank/DDBJ whole genome shotgun (WGS) entry which is preliminary data.</text>
</comment>